<gene>
    <name evidence="1" type="ORF">BALG_02098</name>
</gene>
<dbReference type="GeneID" id="55592490"/>
<dbReference type="EMBL" id="EQ999534">
    <property type="protein sequence ID" value="EEZ28745.1"/>
    <property type="molecule type" value="Genomic_DNA"/>
</dbReference>
<sequence length="148" mass="16764">MRARSATVGDLETVFCDLSKRMVAEYIAAGKDAKLAYDDLMMNMKEGRAHALVQGDDVVAIISWRESDDATNTLFAAKDEFFSAKTVRFCKKHIRKIQALSGNMPIHSRIWLDRPEIIRWFQIIGYHENGNENGAKLYELPPTSDARA</sequence>
<evidence type="ECO:0008006" key="2">
    <source>
        <dbReference type="Google" id="ProtNLM"/>
    </source>
</evidence>
<protein>
    <recommendedName>
        <fullName evidence="2">N-acetyltransferase domain-containing protein</fullName>
    </recommendedName>
</protein>
<dbReference type="HOGENOM" id="CLU_1775240_0_0_5"/>
<dbReference type="AlphaFoldDB" id="A0A0E1WV85"/>
<organism evidence="1">
    <name type="scientific">Brucella pinnipedialis M292/94/1</name>
    <dbReference type="NCBI Taxonomy" id="520462"/>
    <lineage>
        <taxon>Bacteria</taxon>
        <taxon>Pseudomonadati</taxon>
        <taxon>Pseudomonadota</taxon>
        <taxon>Alphaproteobacteria</taxon>
        <taxon>Hyphomicrobiales</taxon>
        <taxon>Brucellaceae</taxon>
        <taxon>Brucella/Ochrobactrum group</taxon>
        <taxon>Brucella</taxon>
    </lineage>
</organism>
<proteinExistence type="predicted"/>
<name>A0A0E1WV85_9HYPH</name>
<dbReference type="Proteomes" id="UP000004659">
    <property type="component" value="Unassembled WGS sequence"/>
</dbReference>
<reference evidence="1" key="1">
    <citation type="submission" date="2009-01" db="EMBL/GenBank/DDBJ databases">
        <title>The Genome Sequence of Brucella pinnipedialis M292/94/1.</title>
        <authorList>
            <consortium name="The Broad Institute Genome Sequencing Platform"/>
            <person name="Ward D."/>
            <person name="Young S.K."/>
            <person name="Kodira C.D."/>
            <person name="Zeng Q."/>
            <person name="Koehrsen M."/>
            <person name="Alvarado L."/>
            <person name="Berlin A."/>
            <person name="Borenstein D."/>
            <person name="Chen Z."/>
            <person name="Engels R."/>
            <person name="Freedman E."/>
            <person name="Gellesch M."/>
            <person name="Goldberg J."/>
            <person name="Griggs A."/>
            <person name="Gujja S."/>
            <person name="Heiman D."/>
            <person name="Hepburn T."/>
            <person name="Howarth C."/>
            <person name="Jen D."/>
            <person name="Larson L."/>
            <person name="Lewis B."/>
            <person name="Mehta T."/>
            <person name="Park D."/>
            <person name="Pearson M."/>
            <person name="Roberts A."/>
            <person name="Saif S."/>
            <person name="Shea T."/>
            <person name="Shenoy N."/>
            <person name="Sisk P."/>
            <person name="Stolte C."/>
            <person name="Sykes S."/>
            <person name="Walk T."/>
            <person name="White J."/>
            <person name="Yandava C."/>
            <person name="Whatmore A.M."/>
            <person name="Perrett L.L."/>
            <person name="O'Callaghan D."/>
            <person name="Nusbaum C."/>
            <person name="Galagan J."/>
            <person name="Birren B."/>
        </authorList>
    </citation>
    <scope>NUCLEOTIDE SEQUENCE [LARGE SCALE GENOMIC DNA]</scope>
    <source>
        <strain evidence="1">M292/94/1</strain>
    </source>
</reference>
<dbReference type="RefSeq" id="WP_004682211.1">
    <property type="nucleotide sequence ID" value="NZ_EQ999534.1"/>
</dbReference>
<evidence type="ECO:0000313" key="1">
    <source>
        <dbReference type="EMBL" id="EEZ28745.1"/>
    </source>
</evidence>
<accession>A0A0E1WV85</accession>